<feature type="region of interest" description="Disordered" evidence="1">
    <location>
        <begin position="1"/>
        <end position="22"/>
    </location>
</feature>
<evidence type="ECO:0000256" key="1">
    <source>
        <dbReference type="SAM" id="MobiDB-lite"/>
    </source>
</evidence>
<dbReference type="AlphaFoldDB" id="A0A4C1ZEP3"/>
<gene>
    <name evidence="2" type="ORF">EVAR_55290_1</name>
</gene>
<proteinExistence type="predicted"/>
<evidence type="ECO:0000313" key="2">
    <source>
        <dbReference type="EMBL" id="GBP87006.1"/>
    </source>
</evidence>
<organism evidence="2 3">
    <name type="scientific">Eumeta variegata</name>
    <name type="common">Bagworm moth</name>
    <name type="synonym">Eumeta japonica</name>
    <dbReference type="NCBI Taxonomy" id="151549"/>
    <lineage>
        <taxon>Eukaryota</taxon>
        <taxon>Metazoa</taxon>
        <taxon>Ecdysozoa</taxon>
        <taxon>Arthropoda</taxon>
        <taxon>Hexapoda</taxon>
        <taxon>Insecta</taxon>
        <taxon>Pterygota</taxon>
        <taxon>Neoptera</taxon>
        <taxon>Endopterygota</taxon>
        <taxon>Lepidoptera</taxon>
        <taxon>Glossata</taxon>
        <taxon>Ditrysia</taxon>
        <taxon>Tineoidea</taxon>
        <taxon>Psychidae</taxon>
        <taxon>Oiketicinae</taxon>
        <taxon>Eumeta</taxon>
    </lineage>
</organism>
<name>A0A4C1ZEP3_EUMVA</name>
<sequence>MVEWWVAAPSGPEKPDDGEPQRYGKTTTITHFPPVETARLFCITDSGPCRDGRRYSLALNDYSRMIMRATNKQVDTAAHGHSHAHNHRCVADLLHRNRISMERGVD</sequence>
<dbReference type="Proteomes" id="UP000299102">
    <property type="component" value="Unassembled WGS sequence"/>
</dbReference>
<evidence type="ECO:0000313" key="3">
    <source>
        <dbReference type="Proteomes" id="UP000299102"/>
    </source>
</evidence>
<comment type="caution">
    <text evidence="2">The sequence shown here is derived from an EMBL/GenBank/DDBJ whole genome shotgun (WGS) entry which is preliminary data.</text>
</comment>
<accession>A0A4C1ZEP3</accession>
<dbReference type="EMBL" id="BGZK01001830">
    <property type="protein sequence ID" value="GBP87006.1"/>
    <property type="molecule type" value="Genomic_DNA"/>
</dbReference>
<reference evidence="2 3" key="1">
    <citation type="journal article" date="2019" name="Commun. Biol.">
        <title>The bagworm genome reveals a unique fibroin gene that provides high tensile strength.</title>
        <authorList>
            <person name="Kono N."/>
            <person name="Nakamura H."/>
            <person name="Ohtoshi R."/>
            <person name="Tomita M."/>
            <person name="Numata K."/>
            <person name="Arakawa K."/>
        </authorList>
    </citation>
    <scope>NUCLEOTIDE SEQUENCE [LARGE SCALE GENOMIC DNA]</scope>
</reference>
<protein>
    <submittedName>
        <fullName evidence="2">Uncharacterized protein</fullName>
    </submittedName>
</protein>
<feature type="compositionally biased region" description="Basic and acidic residues" evidence="1">
    <location>
        <begin position="13"/>
        <end position="22"/>
    </location>
</feature>
<keyword evidence="3" id="KW-1185">Reference proteome</keyword>